<dbReference type="Gene3D" id="3.40.630.30">
    <property type="match status" value="1"/>
</dbReference>
<dbReference type="STRING" id="266940.Krad_3936"/>
<dbReference type="RefSeq" id="WP_012086318.1">
    <property type="nucleotide sequence ID" value="NC_009664.2"/>
</dbReference>
<evidence type="ECO:0000259" key="1">
    <source>
        <dbReference type="PROSITE" id="PS51186"/>
    </source>
</evidence>
<gene>
    <name evidence="2" type="ordered locus">Krad_3936</name>
</gene>
<organism evidence="2 3">
    <name type="scientific">Kineococcus radiotolerans (strain ATCC BAA-149 / DSM 14245 / SRS30216)</name>
    <dbReference type="NCBI Taxonomy" id="266940"/>
    <lineage>
        <taxon>Bacteria</taxon>
        <taxon>Bacillati</taxon>
        <taxon>Actinomycetota</taxon>
        <taxon>Actinomycetes</taxon>
        <taxon>Kineosporiales</taxon>
        <taxon>Kineosporiaceae</taxon>
        <taxon>Kineococcus</taxon>
    </lineage>
</organism>
<dbReference type="SUPFAM" id="SSF55729">
    <property type="entry name" value="Acyl-CoA N-acyltransferases (Nat)"/>
    <property type="match status" value="1"/>
</dbReference>
<dbReference type="Proteomes" id="UP000001116">
    <property type="component" value="Chromosome"/>
</dbReference>
<dbReference type="HOGENOM" id="CLU_013985_4_2_11"/>
<dbReference type="Pfam" id="PF13420">
    <property type="entry name" value="Acetyltransf_4"/>
    <property type="match status" value="1"/>
</dbReference>
<dbReference type="InterPro" id="IPR000182">
    <property type="entry name" value="GNAT_dom"/>
</dbReference>
<dbReference type="PROSITE" id="PS51186">
    <property type="entry name" value="GNAT"/>
    <property type="match status" value="1"/>
</dbReference>
<proteinExistence type="predicted"/>
<dbReference type="OrthoDB" id="3173333at2"/>
<dbReference type="GO" id="GO:0016747">
    <property type="term" value="F:acyltransferase activity, transferring groups other than amino-acyl groups"/>
    <property type="evidence" value="ECO:0007669"/>
    <property type="project" value="InterPro"/>
</dbReference>
<dbReference type="eggNOG" id="COG1247">
    <property type="taxonomic scope" value="Bacteria"/>
</dbReference>
<keyword evidence="3" id="KW-1185">Reference proteome</keyword>
<dbReference type="EMBL" id="CP000750">
    <property type="protein sequence ID" value="ABS05399.1"/>
    <property type="molecule type" value="Genomic_DNA"/>
</dbReference>
<dbReference type="PANTHER" id="PTHR43072:SF8">
    <property type="entry name" value="ACYLTRANSFERASE FABY-RELATED"/>
    <property type="match status" value="1"/>
</dbReference>
<protein>
    <submittedName>
        <fullName evidence="2">GCN5-related N-acetyltransferase</fullName>
    </submittedName>
</protein>
<feature type="domain" description="N-acetyltransferase" evidence="1">
    <location>
        <begin position="4"/>
        <end position="165"/>
    </location>
</feature>
<dbReference type="InterPro" id="IPR016181">
    <property type="entry name" value="Acyl_CoA_acyltransferase"/>
</dbReference>
<accession>A6WF10</accession>
<dbReference type="PANTHER" id="PTHR43072">
    <property type="entry name" value="N-ACETYLTRANSFERASE"/>
    <property type="match status" value="1"/>
</dbReference>
<dbReference type="AlphaFoldDB" id="A6WF10"/>
<dbReference type="KEGG" id="kra:Krad_3936"/>
<evidence type="ECO:0000313" key="3">
    <source>
        <dbReference type="Proteomes" id="UP000001116"/>
    </source>
</evidence>
<evidence type="ECO:0000313" key="2">
    <source>
        <dbReference type="EMBL" id="ABS05399.1"/>
    </source>
</evidence>
<reference evidence="3" key="1">
    <citation type="journal article" date="2008" name="PLoS ONE">
        <title>Survival in nuclear waste, extreme resistance, and potential applications gleaned from the genome sequence of Kineococcus radiotolerans SRS30216.</title>
        <authorList>
            <person name="Bagwell C.E."/>
            <person name="Bhat S."/>
            <person name="Hawkins G.M."/>
            <person name="Smith B.W."/>
            <person name="Biswas T."/>
            <person name="Hoover T.R."/>
            <person name="Saunders E."/>
            <person name="Han C.S."/>
            <person name="Tsodikov O.V."/>
            <person name="Shimkets L.J."/>
        </authorList>
    </citation>
    <scope>NUCLEOTIDE SEQUENCE [LARGE SCALE GENOMIC DNA]</scope>
    <source>
        <strain evidence="3">ATCC BAA-149 / DSM 14245 / SRS30216</strain>
    </source>
</reference>
<dbReference type="CDD" id="cd04301">
    <property type="entry name" value="NAT_SF"/>
    <property type="match status" value="1"/>
</dbReference>
<sequence length="176" mass="19184">MPDRVIRPATPADAAACAAVYAPYVRDTAISFELEPPDAAEVARRIEASGQRHAWLVLEDAGRVAGYAYASPFAARPAYDWSCEVSVYLAPGLRRSGAGRALYTELFARLEQRGFRTLVAGVTVPNEASLGLHRATGFEVVGTFRDIGFKLGRWWDVTRLQRPLGPGRDVAPAPLR</sequence>
<name>A6WF10_KINRD</name>